<keyword evidence="5" id="KW-0223">Dioxygenase</keyword>
<keyword evidence="1" id="KW-0560">Oxidoreductase</keyword>
<dbReference type="InterPro" id="IPR036291">
    <property type="entry name" value="NAD(P)-bd_dom_sf"/>
</dbReference>
<evidence type="ECO:0000256" key="2">
    <source>
        <dbReference type="ARBA" id="ARBA00048615"/>
    </source>
</evidence>
<evidence type="ECO:0000259" key="4">
    <source>
        <dbReference type="Pfam" id="PF08125"/>
    </source>
</evidence>
<reference evidence="5 6" key="1">
    <citation type="submission" date="2020-02" db="EMBL/GenBank/DDBJ databases">
        <title>Characterization of phylogenetic diversity of novel bifidobacterial species isolated in Czech ZOOs.</title>
        <authorList>
            <person name="Lugli G.A."/>
            <person name="Vera N.B."/>
            <person name="Ventura M."/>
        </authorList>
    </citation>
    <scope>NUCLEOTIDE SEQUENCE [LARGE SCALE GENOMIC DNA]</scope>
    <source>
        <strain evidence="5 6">DSM 109957</strain>
    </source>
</reference>
<dbReference type="SUPFAM" id="SSF51735">
    <property type="entry name" value="NAD(P)-binding Rossmann-fold domains"/>
    <property type="match status" value="1"/>
</dbReference>
<dbReference type="InterPro" id="IPR013131">
    <property type="entry name" value="Mannitol_DH_N"/>
</dbReference>
<dbReference type="GO" id="GO:0051213">
    <property type="term" value="F:dioxygenase activity"/>
    <property type="evidence" value="ECO:0007669"/>
    <property type="project" value="UniProtKB-KW"/>
</dbReference>
<organism evidence="5 6">
    <name type="scientific">Bifidobacterium oedipodis</name>
    <dbReference type="NCBI Taxonomy" id="2675322"/>
    <lineage>
        <taxon>Bacteria</taxon>
        <taxon>Bacillati</taxon>
        <taxon>Actinomycetota</taxon>
        <taxon>Actinomycetes</taxon>
        <taxon>Bifidobacteriales</taxon>
        <taxon>Bifidobacteriaceae</taxon>
        <taxon>Bifidobacterium</taxon>
    </lineage>
</organism>
<dbReference type="EMBL" id="JAAIII010000001">
    <property type="protein sequence ID" value="NMM93066.1"/>
    <property type="molecule type" value="Genomic_DNA"/>
</dbReference>
<evidence type="ECO:0000259" key="3">
    <source>
        <dbReference type="Pfam" id="PF01232"/>
    </source>
</evidence>
<dbReference type="PANTHER" id="PTHR43362">
    <property type="entry name" value="MANNITOL DEHYDROGENASE DSF1-RELATED"/>
    <property type="match status" value="1"/>
</dbReference>
<dbReference type="AlphaFoldDB" id="A0A7Y0EMQ8"/>
<protein>
    <submittedName>
        <fullName evidence="5">Dioxygenase</fullName>
    </submittedName>
</protein>
<dbReference type="PRINTS" id="PR00084">
    <property type="entry name" value="MTLDHDRGNASE"/>
</dbReference>
<sequence>MVHLTDDLTAFKSFDAALPAFDVTAMRAHTAEHPYWVHFGAGNLFRAVHAPIAQTLLNEGEVASGVIVAETFDADIIDEAYKPYDNKSLNVVLKSDGSIENTLVASVAEAFGVRAHDAEWDGLAAVFRNPELQFVTVTITEKGYAVTRDGAPLPWIAPEVEGGPDTAVSAMGAITALLLERFKAGAYPIAMVSTDNFSQNGDRFGAAIREFAALWAAKGFVGQDFLDYLADDTKVSFPLSMIDRITPNPAQSVADMLGEAGFEDNQIIHTAKRTNIAPFSNTEETWYLVIEDKFPNGRPALEKAGVYVADRDTVNDADEMKVTTCLNPLHTALATYGMLLGYLSMSETIADPDLTKLVERLGYVEGLPVVTDPKIFSPKEFLRQVIEVRVPNPNIPDTPARISTDTSQKIPVRYGVTLSKYFAAGDAGVAGPEGQQTLDDLVAIPLVIAGWLRLLIGTDCKGTRDDGTEVTLSPDPRISEMQEHLKGLSVGSHCSNAAVKAAIAPILSDTTLFGNDLTNTPLSTKIADYLTRLADSTNTAHAVLKDALK</sequence>
<dbReference type="InterPro" id="IPR008927">
    <property type="entry name" value="6-PGluconate_DH-like_C_sf"/>
</dbReference>
<dbReference type="InterPro" id="IPR013118">
    <property type="entry name" value="Mannitol_DH_C"/>
</dbReference>
<proteinExistence type="predicted"/>
<comment type="caution">
    <text evidence="5">The sequence shown here is derived from an EMBL/GenBank/DDBJ whole genome shotgun (WGS) entry which is preliminary data.</text>
</comment>
<dbReference type="PANTHER" id="PTHR43362:SF1">
    <property type="entry name" value="MANNITOL DEHYDROGENASE 2-RELATED"/>
    <property type="match status" value="1"/>
</dbReference>
<dbReference type="SUPFAM" id="SSF48179">
    <property type="entry name" value="6-phosphogluconate dehydrogenase C-terminal domain-like"/>
    <property type="match status" value="1"/>
</dbReference>
<evidence type="ECO:0000313" key="5">
    <source>
        <dbReference type="EMBL" id="NMM93066.1"/>
    </source>
</evidence>
<dbReference type="GO" id="GO:0008926">
    <property type="term" value="F:mannitol-1-phosphate 5-dehydrogenase activity"/>
    <property type="evidence" value="ECO:0007669"/>
    <property type="project" value="UniProtKB-EC"/>
</dbReference>
<name>A0A7Y0EMQ8_9BIFI</name>
<dbReference type="Gene3D" id="3.40.50.720">
    <property type="entry name" value="NAD(P)-binding Rossmann-like Domain"/>
    <property type="match status" value="1"/>
</dbReference>
<dbReference type="InterPro" id="IPR013328">
    <property type="entry name" value="6PGD_dom2"/>
</dbReference>
<accession>A0A7Y0EMQ8</accession>
<dbReference type="InterPro" id="IPR000669">
    <property type="entry name" value="Mannitol_DH"/>
</dbReference>
<dbReference type="RefSeq" id="WP_169171124.1">
    <property type="nucleotide sequence ID" value="NZ_JAAIII010000001.1"/>
</dbReference>
<dbReference type="Proteomes" id="UP000532194">
    <property type="component" value="Unassembled WGS sequence"/>
</dbReference>
<dbReference type="Gene3D" id="1.10.1040.10">
    <property type="entry name" value="N-(1-d-carboxylethyl)-l-norvaline Dehydrogenase, domain 2"/>
    <property type="match status" value="1"/>
</dbReference>
<feature type="domain" description="Mannitol dehydrogenase C-terminal" evidence="4">
    <location>
        <begin position="318"/>
        <end position="414"/>
    </location>
</feature>
<gene>
    <name evidence="5" type="ORF">G1C95_0251</name>
</gene>
<feature type="domain" description="Mannitol dehydrogenase N-terminal" evidence="3">
    <location>
        <begin position="37"/>
        <end position="303"/>
    </location>
</feature>
<evidence type="ECO:0000313" key="6">
    <source>
        <dbReference type="Proteomes" id="UP000532194"/>
    </source>
</evidence>
<dbReference type="Pfam" id="PF01232">
    <property type="entry name" value="Mannitol_dh"/>
    <property type="match status" value="1"/>
</dbReference>
<evidence type="ECO:0000256" key="1">
    <source>
        <dbReference type="ARBA" id="ARBA00023002"/>
    </source>
</evidence>
<keyword evidence="6" id="KW-1185">Reference proteome</keyword>
<dbReference type="Pfam" id="PF08125">
    <property type="entry name" value="Mannitol_dh_C"/>
    <property type="match status" value="1"/>
</dbReference>
<dbReference type="InterPro" id="IPR050988">
    <property type="entry name" value="Mannitol_DH/Oxidoreductase"/>
</dbReference>
<comment type="catalytic activity">
    <reaction evidence="2">
        <text>D-mannitol 1-phosphate + NAD(+) = beta-D-fructose 6-phosphate + NADH + H(+)</text>
        <dbReference type="Rhea" id="RHEA:19661"/>
        <dbReference type="ChEBI" id="CHEBI:15378"/>
        <dbReference type="ChEBI" id="CHEBI:57540"/>
        <dbReference type="ChEBI" id="CHEBI:57634"/>
        <dbReference type="ChEBI" id="CHEBI:57945"/>
        <dbReference type="ChEBI" id="CHEBI:61381"/>
        <dbReference type="EC" id="1.1.1.17"/>
    </reaction>
</comment>